<dbReference type="InterPro" id="IPR013519">
    <property type="entry name" value="Int_alpha_beta-p"/>
</dbReference>
<name>A0A1G4K767_9SACH</name>
<evidence type="ECO:0000259" key="2">
    <source>
        <dbReference type="Pfam" id="PF00882"/>
    </source>
</evidence>
<evidence type="ECO:0000256" key="1">
    <source>
        <dbReference type="SAM" id="SignalP"/>
    </source>
</evidence>
<dbReference type="OrthoDB" id="5317514at2759"/>
<feature type="domain" description="Phospholipase C/D" evidence="2">
    <location>
        <begin position="34"/>
        <end position="179"/>
    </location>
</feature>
<dbReference type="Gene3D" id="2.130.10.130">
    <property type="entry name" value="Integrin alpha, N-terminal"/>
    <property type="match status" value="1"/>
</dbReference>
<dbReference type="PANTHER" id="PTHR23221">
    <property type="entry name" value="GLYCOSYLPHOSPHATIDYLINOSITOL PHOSPHOLIPASE D"/>
    <property type="match status" value="1"/>
</dbReference>
<organism evidence="3 4">
    <name type="scientific">Lachancea meyersii CBS 8951</name>
    <dbReference type="NCBI Taxonomy" id="1266667"/>
    <lineage>
        <taxon>Eukaryota</taxon>
        <taxon>Fungi</taxon>
        <taxon>Dikarya</taxon>
        <taxon>Ascomycota</taxon>
        <taxon>Saccharomycotina</taxon>
        <taxon>Saccharomycetes</taxon>
        <taxon>Saccharomycetales</taxon>
        <taxon>Saccharomycetaceae</taxon>
        <taxon>Lachancea</taxon>
    </lineage>
</organism>
<dbReference type="AlphaFoldDB" id="A0A1G4K767"/>
<dbReference type="GO" id="GO:0004621">
    <property type="term" value="F:glycosylphosphatidylinositol phospholipase D activity"/>
    <property type="evidence" value="ECO:0007669"/>
    <property type="project" value="TreeGrafter"/>
</dbReference>
<dbReference type="InterPro" id="IPR029002">
    <property type="entry name" value="PLPC/GPLD1"/>
</dbReference>
<proteinExistence type="predicted"/>
<dbReference type="EMBL" id="LT598484">
    <property type="protein sequence ID" value="SCU99754.1"/>
    <property type="molecule type" value="Genomic_DNA"/>
</dbReference>
<reference evidence="4" key="1">
    <citation type="submission" date="2016-03" db="EMBL/GenBank/DDBJ databases">
        <authorList>
            <person name="Devillers Hugo."/>
        </authorList>
    </citation>
    <scope>NUCLEOTIDE SEQUENCE [LARGE SCALE GENOMIC DNA]</scope>
</reference>
<evidence type="ECO:0000313" key="4">
    <source>
        <dbReference type="Proteomes" id="UP000191144"/>
    </source>
</evidence>
<accession>A0A1G4K767</accession>
<keyword evidence="1" id="KW-0732">Signal</keyword>
<dbReference type="Pfam" id="PF00882">
    <property type="entry name" value="Zn_dep_PLPC"/>
    <property type="match status" value="1"/>
</dbReference>
<dbReference type="InterPro" id="IPR028994">
    <property type="entry name" value="Integrin_alpha_N"/>
</dbReference>
<dbReference type="SMART" id="SM00191">
    <property type="entry name" value="Int_alpha"/>
    <property type="match status" value="2"/>
</dbReference>
<dbReference type="SUPFAM" id="SSF69318">
    <property type="entry name" value="Integrin alpha N-terminal domain"/>
    <property type="match status" value="1"/>
</dbReference>
<gene>
    <name evidence="3" type="ORF">LAME_0G05270G</name>
</gene>
<evidence type="ECO:0000313" key="3">
    <source>
        <dbReference type="EMBL" id="SCU99754.1"/>
    </source>
</evidence>
<protein>
    <submittedName>
        <fullName evidence="3">LAME_0G05270g1_1</fullName>
    </submittedName>
</protein>
<keyword evidence="4" id="KW-1185">Reference proteome</keyword>
<dbReference type="Proteomes" id="UP000191144">
    <property type="component" value="Chromosome G"/>
</dbReference>
<feature type="signal peptide" evidence="1">
    <location>
        <begin position="1"/>
        <end position="19"/>
    </location>
</feature>
<dbReference type="GO" id="GO:0031012">
    <property type="term" value="C:extracellular matrix"/>
    <property type="evidence" value="ECO:0007669"/>
    <property type="project" value="TreeGrafter"/>
</dbReference>
<sequence length="734" mass="81973">MIVIKLLIWLLQGCRIVQTAGVAVHLTLLARTGVPSGLQPYLAELKAGTFFPDAFYSCTTNQKWQEFSEWAHWPPFLILGAQIWRERYENNKNCENALKLKAFLLGVFVHQITDVSWHSLVSGYRSHGLVRALADLEFDGDYESAHNFIDSMGDFLMLGQIITDYAVDSWDYYTDQDWNFPTEHDLLELIRRSGVTDMHFWEVNTCVRRGAAALASEVISLVERRKPVLEIGYDVSPRARELIQDHWLGGEMNSIAMVNKCLPIFLSLFENNNEFSDAELETLIELCGSLPTARNAASAKSVSVQVHNQQDGTLFLSPLTSLSLFGSDIAIGKFRNNLTSLAISAPLEENEGTVYVIPWHELNGLETAASTEKPVSTAYGTRVHAYPFEGVDYLVVSAPGENSVHFYDNGQKILTLTDNKSWERHQLSVSLIQDIDGDNIPDLILGGPHYGLNETGVVLIVEGREVSRLLRDPEVHDMELHELSTLSLKAPLSATFQNFGSQIVVSSGHDKGALLYVTAQGLGVIFVYSLQSLRQNALPRYYITDDVVIRLEEDIPLDLSIRKSSIHGMFGKELETWRFENRGFIGVSCHLQNKVYLYKESFGRLRHYATLVLDTSMDPKTVNAAIEFGASIQYDDTENRIFISSPGIFEGTGAIWGIKMLEIQQSVEKWKLTTILVTPARHLVSLNKGTSGKGIPDFGKIIKMGPEGRLIVGAPRYGYGDFGHYQLSGSVVII</sequence>
<dbReference type="PANTHER" id="PTHR23221:SF7">
    <property type="entry name" value="PHOSPHATIDYLINOSITOL-GLYCAN-SPECIFIC PHOSPHOLIPASE D"/>
    <property type="match status" value="1"/>
</dbReference>
<feature type="chain" id="PRO_5009236411" evidence="1">
    <location>
        <begin position="20"/>
        <end position="734"/>
    </location>
</feature>